<keyword evidence="2" id="KW-1185">Reference proteome</keyword>
<evidence type="ECO:0000313" key="2">
    <source>
        <dbReference type="Proteomes" id="UP000762676"/>
    </source>
</evidence>
<evidence type="ECO:0000313" key="1">
    <source>
        <dbReference type="EMBL" id="GFS00328.1"/>
    </source>
</evidence>
<sequence length="212" mass="24011">MAGVPVRAGPDRFLNTSKGVVTHKDLLRCKEDEFVRRCEGVTYAKHIKKWRGEEMIPTNTFILTFNSPTLPTQVKTGRQEALGETPYPEKLLRDHFVSNLSDKTCCQFLRSSLFQSLEQTFRQIREQAIRWANDESLQVDHIASADAERPESRLEATLASLVQKMEQCQTAKKKNKTGFWEQAVGETPKVTVKIAVVNSGSQVTTVTEELVR</sequence>
<organism evidence="1 2">
    <name type="scientific">Elysia marginata</name>
    <dbReference type="NCBI Taxonomy" id="1093978"/>
    <lineage>
        <taxon>Eukaryota</taxon>
        <taxon>Metazoa</taxon>
        <taxon>Spiralia</taxon>
        <taxon>Lophotrochozoa</taxon>
        <taxon>Mollusca</taxon>
        <taxon>Gastropoda</taxon>
        <taxon>Heterobranchia</taxon>
        <taxon>Euthyneura</taxon>
        <taxon>Panpulmonata</taxon>
        <taxon>Sacoglossa</taxon>
        <taxon>Placobranchoidea</taxon>
        <taxon>Plakobranchidae</taxon>
        <taxon>Elysia</taxon>
    </lineage>
</organism>
<reference evidence="1 2" key="1">
    <citation type="journal article" date="2021" name="Elife">
        <title>Chloroplast acquisition without the gene transfer in kleptoplastic sea slugs, Plakobranchus ocellatus.</title>
        <authorList>
            <person name="Maeda T."/>
            <person name="Takahashi S."/>
            <person name="Yoshida T."/>
            <person name="Shimamura S."/>
            <person name="Takaki Y."/>
            <person name="Nagai Y."/>
            <person name="Toyoda A."/>
            <person name="Suzuki Y."/>
            <person name="Arimoto A."/>
            <person name="Ishii H."/>
            <person name="Satoh N."/>
            <person name="Nishiyama T."/>
            <person name="Hasebe M."/>
            <person name="Maruyama T."/>
            <person name="Minagawa J."/>
            <person name="Obokata J."/>
            <person name="Shigenobu S."/>
        </authorList>
    </citation>
    <scope>NUCLEOTIDE SEQUENCE [LARGE SCALE GENOMIC DNA]</scope>
</reference>
<proteinExistence type="predicted"/>
<dbReference type="AlphaFoldDB" id="A0AAV4HQA8"/>
<protein>
    <submittedName>
        <fullName evidence="1">Gag-like protein</fullName>
    </submittedName>
</protein>
<dbReference type="EMBL" id="BMAT01012843">
    <property type="protein sequence ID" value="GFS00328.1"/>
    <property type="molecule type" value="Genomic_DNA"/>
</dbReference>
<gene>
    <name evidence="1" type="ORF">ElyMa_006396300</name>
</gene>
<name>A0AAV4HQA8_9GAST</name>
<dbReference type="Proteomes" id="UP000762676">
    <property type="component" value="Unassembled WGS sequence"/>
</dbReference>
<comment type="caution">
    <text evidence="1">The sequence shown here is derived from an EMBL/GenBank/DDBJ whole genome shotgun (WGS) entry which is preliminary data.</text>
</comment>
<accession>A0AAV4HQA8</accession>